<name>A0ABR6CAA8_9HYPH</name>
<gene>
    <name evidence="1" type="ORF">HNQ97_003690</name>
</gene>
<accession>A0ABR6CAA8</accession>
<protein>
    <recommendedName>
        <fullName evidence="3">DUF3085 domain-containing protein</fullName>
    </recommendedName>
</protein>
<dbReference type="Proteomes" id="UP000587524">
    <property type="component" value="Unassembled WGS sequence"/>
</dbReference>
<proteinExistence type="predicted"/>
<organism evidence="1 2">
    <name type="scientific">Aminobacter ciceronei</name>
    <dbReference type="NCBI Taxonomy" id="150723"/>
    <lineage>
        <taxon>Bacteria</taxon>
        <taxon>Pseudomonadati</taxon>
        <taxon>Pseudomonadota</taxon>
        <taxon>Alphaproteobacteria</taxon>
        <taxon>Hyphomicrobiales</taxon>
        <taxon>Phyllobacteriaceae</taxon>
        <taxon>Aminobacter</taxon>
    </lineage>
</organism>
<dbReference type="InterPro" id="IPR021436">
    <property type="entry name" value="DUF3085"/>
</dbReference>
<reference evidence="1 2" key="1">
    <citation type="submission" date="2020-08" db="EMBL/GenBank/DDBJ databases">
        <title>Genomic Encyclopedia of Type Strains, Phase IV (KMG-IV): sequencing the most valuable type-strain genomes for metagenomic binning, comparative biology and taxonomic classification.</title>
        <authorList>
            <person name="Goeker M."/>
        </authorList>
    </citation>
    <scope>NUCLEOTIDE SEQUENCE [LARGE SCALE GENOMIC DNA]</scope>
    <source>
        <strain evidence="1 2">DSM 17455</strain>
    </source>
</reference>
<dbReference type="EMBL" id="JACJHZ010000018">
    <property type="protein sequence ID" value="MBA9021681.1"/>
    <property type="molecule type" value="Genomic_DNA"/>
</dbReference>
<evidence type="ECO:0000313" key="1">
    <source>
        <dbReference type="EMBL" id="MBA9021681.1"/>
    </source>
</evidence>
<dbReference type="RefSeq" id="WP_182574851.1">
    <property type="nucleotide sequence ID" value="NZ_JACJHY010000018.1"/>
</dbReference>
<evidence type="ECO:0000313" key="2">
    <source>
        <dbReference type="Proteomes" id="UP000587524"/>
    </source>
</evidence>
<dbReference type="Pfam" id="PF11284">
    <property type="entry name" value="DUF3085"/>
    <property type="match status" value="1"/>
</dbReference>
<evidence type="ECO:0008006" key="3">
    <source>
        <dbReference type="Google" id="ProtNLM"/>
    </source>
</evidence>
<keyword evidence="2" id="KW-1185">Reference proteome</keyword>
<sequence>MFTFPILAVRKVIDRGIADANANGGFRLPHGDFSPVEQARPGLWLVGDQGVYIMANGKLPKGAKPFVVYSEQCHPRGDIDWWHYKRRHFGGDDGVEFIAAEQLIPLFDRNLRATHINLQLTETEITFSLTAR</sequence>
<comment type="caution">
    <text evidence="1">The sequence shown here is derived from an EMBL/GenBank/DDBJ whole genome shotgun (WGS) entry which is preliminary data.</text>
</comment>